<comment type="caution">
    <text evidence="2">The sequence shown here is derived from an EMBL/GenBank/DDBJ whole genome shotgun (WGS) entry which is preliminary data.</text>
</comment>
<protein>
    <recommendedName>
        <fullName evidence="1">DUF8040 domain-containing protein</fullName>
    </recommendedName>
</protein>
<dbReference type="AlphaFoldDB" id="A0A0W0FLU1"/>
<evidence type="ECO:0000259" key="1">
    <source>
        <dbReference type="Pfam" id="PF26138"/>
    </source>
</evidence>
<dbReference type="Proteomes" id="UP000054988">
    <property type="component" value="Unassembled WGS sequence"/>
</dbReference>
<gene>
    <name evidence="2" type="ORF">WG66_10152</name>
</gene>
<feature type="domain" description="DUF8040" evidence="1">
    <location>
        <begin position="1"/>
        <end position="62"/>
    </location>
</feature>
<proteinExistence type="predicted"/>
<name>A0A0W0FLU1_MONRR</name>
<dbReference type="Pfam" id="PF26138">
    <property type="entry name" value="DUF8040"/>
    <property type="match status" value="1"/>
</dbReference>
<dbReference type="InterPro" id="IPR058353">
    <property type="entry name" value="DUF8040"/>
</dbReference>
<evidence type="ECO:0000313" key="2">
    <source>
        <dbReference type="EMBL" id="KTB37273.1"/>
    </source>
</evidence>
<accession>A0A0W0FLU1</accession>
<dbReference type="EMBL" id="LATX01001863">
    <property type="protein sequence ID" value="KTB37273.1"/>
    <property type="molecule type" value="Genomic_DNA"/>
</dbReference>
<organism evidence="2 3">
    <name type="scientific">Moniliophthora roreri</name>
    <name type="common">Frosty pod rot fungus</name>
    <name type="synonym">Monilia roreri</name>
    <dbReference type="NCBI Taxonomy" id="221103"/>
    <lineage>
        <taxon>Eukaryota</taxon>
        <taxon>Fungi</taxon>
        <taxon>Dikarya</taxon>
        <taxon>Basidiomycota</taxon>
        <taxon>Agaricomycotina</taxon>
        <taxon>Agaricomycetes</taxon>
        <taxon>Agaricomycetidae</taxon>
        <taxon>Agaricales</taxon>
        <taxon>Marasmiineae</taxon>
        <taxon>Marasmiaceae</taxon>
        <taxon>Moniliophthora</taxon>
    </lineage>
</organism>
<dbReference type="eggNOG" id="KOG4585">
    <property type="taxonomic scope" value="Eukaryota"/>
</dbReference>
<evidence type="ECO:0000313" key="3">
    <source>
        <dbReference type="Proteomes" id="UP000054988"/>
    </source>
</evidence>
<reference evidence="2 3" key="1">
    <citation type="submission" date="2015-12" db="EMBL/GenBank/DDBJ databases">
        <title>Draft genome sequence of Moniliophthora roreri, the causal agent of frosty pod rot of cacao.</title>
        <authorList>
            <person name="Aime M.C."/>
            <person name="Diaz-Valderrama J.R."/>
            <person name="Kijpornyongpan T."/>
            <person name="Phillips-Mora W."/>
        </authorList>
    </citation>
    <scope>NUCLEOTIDE SEQUENCE [LARGE SCALE GENOMIC DNA]</scope>
    <source>
        <strain evidence="2 3">MCA 2952</strain>
    </source>
</reference>
<sequence>MGMSKEAFKALVVSLHVKTGLCPTQHVSAAEQLAIFLQMAWTGMGNREQQEWFQRSREKISKPKNAKELFNLLHAHLYNAIEQIFGLVKCRFGILQAAPEYNLGTQACIPVACTALHNFIQLHDPKDPELSLPEDDLTISFHMSVDGMALSSPDPHSQGAYMLPEEKERAKAFCDNLAQHMWEHYVANNSPE</sequence>